<organism evidence="2 3">
    <name type="scientific">Thalassobaculum fulvum</name>
    <dbReference type="NCBI Taxonomy" id="1633335"/>
    <lineage>
        <taxon>Bacteria</taxon>
        <taxon>Pseudomonadati</taxon>
        <taxon>Pseudomonadota</taxon>
        <taxon>Alphaproteobacteria</taxon>
        <taxon>Rhodospirillales</taxon>
        <taxon>Thalassobaculaceae</taxon>
        <taxon>Thalassobaculum</taxon>
    </lineage>
</organism>
<dbReference type="Proteomes" id="UP000630353">
    <property type="component" value="Unassembled WGS sequence"/>
</dbReference>
<feature type="compositionally biased region" description="Basic and acidic residues" evidence="1">
    <location>
        <begin position="110"/>
        <end position="121"/>
    </location>
</feature>
<dbReference type="AlphaFoldDB" id="A0A919CU30"/>
<evidence type="ECO:0000313" key="2">
    <source>
        <dbReference type="EMBL" id="GHD63951.1"/>
    </source>
</evidence>
<feature type="region of interest" description="Disordered" evidence="1">
    <location>
        <begin position="110"/>
        <end position="136"/>
    </location>
</feature>
<reference evidence="2" key="1">
    <citation type="journal article" date="2014" name="Int. J. Syst. Evol. Microbiol.">
        <title>Complete genome sequence of Corynebacterium casei LMG S-19264T (=DSM 44701T), isolated from a smear-ripened cheese.</title>
        <authorList>
            <consortium name="US DOE Joint Genome Institute (JGI-PGF)"/>
            <person name="Walter F."/>
            <person name="Albersmeier A."/>
            <person name="Kalinowski J."/>
            <person name="Ruckert C."/>
        </authorList>
    </citation>
    <scope>NUCLEOTIDE SEQUENCE</scope>
    <source>
        <strain evidence="2">KCTC 42651</strain>
    </source>
</reference>
<gene>
    <name evidence="2" type="ORF">GCM10017083_54930</name>
</gene>
<sequence>MTERHDSGRRLHYLFEVGQASDGASMTEIDARDRQALGLLSETVTAELGPASVVAREVNRAYRSGRQADLRTASAAFDALPGWQRSRIGGDAARRAKRLKSRLLQGTARDWRDLPGGEERITIPSPPRFLRPKPQR</sequence>
<protein>
    <submittedName>
        <fullName evidence="2">Uncharacterized protein</fullName>
    </submittedName>
</protein>
<reference evidence="2" key="2">
    <citation type="submission" date="2020-09" db="EMBL/GenBank/DDBJ databases">
        <authorList>
            <person name="Sun Q."/>
            <person name="Kim S."/>
        </authorList>
    </citation>
    <scope>NUCLEOTIDE SEQUENCE</scope>
    <source>
        <strain evidence="2">KCTC 42651</strain>
    </source>
</reference>
<comment type="caution">
    <text evidence="2">The sequence shown here is derived from an EMBL/GenBank/DDBJ whole genome shotgun (WGS) entry which is preliminary data.</text>
</comment>
<accession>A0A919CU30</accession>
<evidence type="ECO:0000313" key="3">
    <source>
        <dbReference type="Proteomes" id="UP000630353"/>
    </source>
</evidence>
<dbReference type="EMBL" id="BMZS01000018">
    <property type="protein sequence ID" value="GHD63951.1"/>
    <property type="molecule type" value="Genomic_DNA"/>
</dbReference>
<keyword evidence="3" id="KW-1185">Reference proteome</keyword>
<proteinExistence type="predicted"/>
<evidence type="ECO:0000256" key="1">
    <source>
        <dbReference type="SAM" id="MobiDB-lite"/>
    </source>
</evidence>
<name>A0A919CU30_9PROT</name>